<evidence type="ECO:0000313" key="4">
    <source>
        <dbReference type="EMBL" id="NSB14588.1"/>
    </source>
</evidence>
<dbReference type="PRINTS" id="PR00081">
    <property type="entry name" value="GDHRDH"/>
</dbReference>
<dbReference type="InterPro" id="IPR051911">
    <property type="entry name" value="SDR_oxidoreductase"/>
</dbReference>
<evidence type="ECO:0000256" key="2">
    <source>
        <dbReference type="ARBA" id="ARBA00023002"/>
    </source>
</evidence>
<dbReference type="Gene3D" id="3.40.50.720">
    <property type="entry name" value="NAD(P)-binding Rossmann-like Domain"/>
    <property type="match status" value="1"/>
</dbReference>
<keyword evidence="3" id="KW-1133">Transmembrane helix</keyword>
<accession>A0AAE5LQH2</accession>
<dbReference type="InterPro" id="IPR036291">
    <property type="entry name" value="NAD(P)-bd_dom_sf"/>
</dbReference>
<sequence>MRKANSGYIINLSSGGGLSGYQGWGLYGSTKFAVEGITETLVMELAPLGIHATTINIILFLGGIIRALLRETIRI</sequence>
<comment type="caution">
    <text evidence="4">The sequence shown here is derived from an EMBL/GenBank/DDBJ whole genome shotgun (WGS) entry which is preliminary data.</text>
</comment>
<dbReference type="Pfam" id="PF00106">
    <property type="entry name" value="adh_short"/>
    <property type="match status" value="1"/>
</dbReference>
<evidence type="ECO:0000256" key="3">
    <source>
        <dbReference type="SAM" id="Phobius"/>
    </source>
</evidence>
<dbReference type="GO" id="GO:0016491">
    <property type="term" value="F:oxidoreductase activity"/>
    <property type="evidence" value="ECO:0007669"/>
    <property type="project" value="UniProtKB-KW"/>
</dbReference>
<dbReference type="Proteomes" id="UP000822184">
    <property type="component" value="Unassembled WGS sequence"/>
</dbReference>
<dbReference type="PANTHER" id="PTHR43976:SF16">
    <property type="entry name" value="SHORT-CHAIN DEHYDROGENASE_REDUCTASE FAMILY PROTEIN"/>
    <property type="match status" value="1"/>
</dbReference>
<evidence type="ECO:0000256" key="1">
    <source>
        <dbReference type="ARBA" id="ARBA00006484"/>
    </source>
</evidence>
<keyword evidence="3" id="KW-0472">Membrane</keyword>
<organism evidence="4 5">
    <name type="scientific">Clostridium beijerinckii</name>
    <name type="common">Clostridium MP</name>
    <dbReference type="NCBI Taxonomy" id="1520"/>
    <lineage>
        <taxon>Bacteria</taxon>
        <taxon>Bacillati</taxon>
        <taxon>Bacillota</taxon>
        <taxon>Clostridia</taxon>
        <taxon>Eubacteriales</taxon>
        <taxon>Clostridiaceae</taxon>
        <taxon>Clostridium</taxon>
    </lineage>
</organism>
<gene>
    <name evidence="4" type="ORF">BCD95_002847</name>
</gene>
<reference evidence="4" key="1">
    <citation type="submission" date="2020-06" db="EMBL/GenBank/DDBJ databases">
        <title>Genomic insights into acetone-butanol-ethanol (ABE) fermentation by sequencing solventogenic clostridia strains.</title>
        <authorList>
            <person name="Brown S."/>
        </authorList>
    </citation>
    <scope>NUCLEOTIDE SEQUENCE</scope>
    <source>
        <strain evidence="4">DJ123</strain>
    </source>
</reference>
<comment type="similarity">
    <text evidence="1">Belongs to the short-chain dehydrogenases/reductases (SDR) family.</text>
</comment>
<dbReference type="InterPro" id="IPR002347">
    <property type="entry name" value="SDR_fam"/>
</dbReference>
<keyword evidence="3" id="KW-0812">Transmembrane</keyword>
<proteinExistence type="inferred from homology"/>
<dbReference type="AlphaFoldDB" id="A0AAE5LQH2"/>
<protein>
    <submittedName>
        <fullName evidence="4">NAD(P)-dependent dehydrogenase (Short-subunit alcohol dehydrogenase family)</fullName>
    </submittedName>
</protein>
<dbReference type="EMBL" id="JABTDW010000001">
    <property type="protein sequence ID" value="NSB14588.1"/>
    <property type="molecule type" value="Genomic_DNA"/>
</dbReference>
<evidence type="ECO:0000313" key="5">
    <source>
        <dbReference type="Proteomes" id="UP000822184"/>
    </source>
</evidence>
<keyword evidence="2" id="KW-0560">Oxidoreductase</keyword>
<dbReference type="PANTHER" id="PTHR43976">
    <property type="entry name" value="SHORT CHAIN DEHYDROGENASE"/>
    <property type="match status" value="1"/>
</dbReference>
<dbReference type="SUPFAM" id="SSF51735">
    <property type="entry name" value="NAD(P)-binding Rossmann-fold domains"/>
    <property type="match status" value="1"/>
</dbReference>
<feature type="transmembrane region" description="Helical" evidence="3">
    <location>
        <begin position="48"/>
        <end position="69"/>
    </location>
</feature>
<name>A0AAE5LQH2_CLOBE</name>